<keyword evidence="1" id="KW-1133">Transmembrane helix</keyword>
<reference evidence="2 3" key="1">
    <citation type="submission" date="2017-09" db="EMBL/GenBank/DDBJ databases">
        <title>Depth-based differentiation of microbial function through sediment-hosted aquifers and enrichment of novel symbionts in the deep terrestrial subsurface.</title>
        <authorList>
            <person name="Probst A.J."/>
            <person name="Ladd B."/>
            <person name="Jarett J.K."/>
            <person name="Geller-Mcgrath D.E."/>
            <person name="Sieber C.M."/>
            <person name="Emerson J.B."/>
            <person name="Anantharaman K."/>
            <person name="Thomas B.C."/>
            <person name="Malmstrom R."/>
            <person name="Stieglmeier M."/>
            <person name="Klingl A."/>
            <person name="Woyke T."/>
            <person name="Ryan C.M."/>
            <person name="Banfield J.F."/>
        </authorList>
    </citation>
    <scope>NUCLEOTIDE SEQUENCE [LARGE SCALE GENOMIC DNA]</scope>
    <source>
        <strain evidence="2">CG22_combo_CG10-13_8_21_14_all_34_12</strain>
    </source>
</reference>
<sequence length="81" mass="9068">MKKFFQDNLKAGLLFSLIGIFLMIFKFGLLGIVFSVFGFIKSRKAIKEGKQLGIIGGILSFVGIAYFLLIVFILGYVLTKR</sequence>
<evidence type="ECO:0000256" key="1">
    <source>
        <dbReference type="SAM" id="Phobius"/>
    </source>
</evidence>
<dbReference type="EMBL" id="PCTC01000029">
    <property type="protein sequence ID" value="PIP63633.1"/>
    <property type="molecule type" value="Genomic_DNA"/>
</dbReference>
<organism evidence="2 3">
    <name type="scientific">Candidatus Roizmanbacteria bacterium CG22_combo_CG10-13_8_21_14_all_34_12</name>
    <dbReference type="NCBI Taxonomy" id="1974860"/>
    <lineage>
        <taxon>Bacteria</taxon>
        <taxon>Candidatus Roizmaniibacteriota</taxon>
    </lineage>
</organism>
<evidence type="ECO:0008006" key="4">
    <source>
        <dbReference type="Google" id="ProtNLM"/>
    </source>
</evidence>
<dbReference type="AlphaFoldDB" id="A0A2H0C113"/>
<feature type="transmembrane region" description="Helical" evidence="1">
    <location>
        <begin position="52"/>
        <end position="78"/>
    </location>
</feature>
<evidence type="ECO:0000313" key="3">
    <source>
        <dbReference type="Proteomes" id="UP000229699"/>
    </source>
</evidence>
<keyword evidence="1" id="KW-0812">Transmembrane</keyword>
<keyword evidence="1" id="KW-0472">Membrane</keyword>
<feature type="transmembrane region" description="Helical" evidence="1">
    <location>
        <begin position="12"/>
        <end position="40"/>
    </location>
</feature>
<accession>A0A2H0C113</accession>
<protein>
    <recommendedName>
        <fullName evidence="4">DUF4190 domain-containing protein</fullName>
    </recommendedName>
</protein>
<dbReference type="Proteomes" id="UP000229699">
    <property type="component" value="Unassembled WGS sequence"/>
</dbReference>
<gene>
    <name evidence="2" type="ORF">COW97_01420</name>
</gene>
<name>A0A2H0C113_9BACT</name>
<proteinExistence type="predicted"/>
<comment type="caution">
    <text evidence="2">The sequence shown here is derived from an EMBL/GenBank/DDBJ whole genome shotgun (WGS) entry which is preliminary data.</text>
</comment>
<evidence type="ECO:0000313" key="2">
    <source>
        <dbReference type="EMBL" id="PIP63633.1"/>
    </source>
</evidence>